<dbReference type="GO" id="GO:0005737">
    <property type="term" value="C:cytoplasm"/>
    <property type="evidence" value="ECO:0007669"/>
    <property type="project" value="UniProtKB-SubCell"/>
</dbReference>
<evidence type="ECO:0000256" key="3">
    <source>
        <dbReference type="ARBA" id="ARBA00022679"/>
    </source>
</evidence>
<dbReference type="Proteomes" id="UP000095621">
    <property type="component" value="Unassembled WGS sequence"/>
</dbReference>
<dbReference type="Proteomes" id="UP000095780">
    <property type="component" value="Unassembled WGS sequence"/>
</dbReference>
<evidence type="ECO:0000256" key="1">
    <source>
        <dbReference type="ARBA" id="ARBA00005395"/>
    </source>
</evidence>
<comment type="similarity">
    <text evidence="1 5">Belongs to the acetyltransferase family. RimI subfamily.</text>
</comment>
<dbReference type="GO" id="GO:0008999">
    <property type="term" value="F:protein-N-terminal-alanine acetyltransferase activity"/>
    <property type="evidence" value="ECO:0007669"/>
    <property type="project" value="UniProtKB-EC"/>
</dbReference>
<evidence type="ECO:0000256" key="4">
    <source>
        <dbReference type="ARBA" id="ARBA00023315"/>
    </source>
</evidence>
<dbReference type="SUPFAM" id="SSF55729">
    <property type="entry name" value="Acyl-CoA N-acyltransferases (Nat)"/>
    <property type="match status" value="1"/>
</dbReference>
<keyword evidence="2 5" id="KW-0963">Cytoplasm</keyword>
<organism evidence="7 9">
    <name type="scientific">Lachnospira eligens</name>
    <dbReference type="NCBI Taxonomy" id="39485"/>
    <lineage>
        <taxon>Bacteria</taxon>
        <taxon>Bacillati</taxon>
        <taxon>Bacillota</taxon>
        <taxon>Clostridia</taxon>
        <taxon>Lachnospirales</taxon>
        <taxon>Lachnospiraceae</taxon>
        <taxon>Lachnospira</taxon>
    </lineage>
</organism>
<comment type="function">
    <text evidence="5">Acetylates the N-terminal alanine of ribosomal protein bS18.</text>
</comment>
<keyword evidence="4" id="KW-0012">Acyltransferase</keyword>
<dbReference type="RefSeq" id="WP_055216059.1">
    <property type="nucleotide sequence ID" value="NZ_CABIXW010000004.1"/>
</dbReference>
<evidence type="ECO:0000256" key="2">
    <source>
        <dbReference type="ARBA" id="ARBA00022490"/>
    </source>
</evidence>
<dbReference type="InterPro" id="IPR050680">
    <property type="entry name" value="YpeA/RimI_acetyltransf"/>
</dbReference>
<dbReference type="InterPro" id="IPR000182">
    <property type="entry name" value="GNAT_dom"/>
</dbReference>
<evidence type="ECO:0000313" key="7">
    <source>
        <dbReference type="EMBL" id="CUQ78520.1"/>
    </source>
</evidence>
<proteinExistence type="inferred from homology"/>
<comment type="subcellular location">
    <subcellularLocation>
        <location evidence="5">Cytoplasm</location>
    </subcellularLocation>
</comment>
<dbReference type="PANTHER" id="PTHR43420:SF44">
    <property type="entry name" value="ACETYLTRANSFERASE YPEA"/>
    <property type="match status" value="1"/>
</dbReference>
<dbReference type="EMBL" id="CZBU01000005">
    <property type="protein sequence ID" value="CUQ78520.1"/>
    <property type="molecule type" value="Genomic_DNA"/>
</dbReference>
<evidence type="ECO:0000313" key="8">
    <source>
        <dbReference type="EMBL" id="CUQ86474.1"/>
    </source>
</evidence>
<dbReference type="Gene3D" id="3.40.630.30">
    <property type="match status" value="1"/>
</dbReference>
<dbReference type="EC" id="2.3.1.266" evidence="5"/>
<dbReference type="EMBL" id="CZBV01000004">
    <property type="protein sequence ID" value="CUQ86474.1"/>
    <property type="molecule type" value="Genomic_DNA"/>
</dbReference>
<dbReference type="PROSITE" id="PS51186">
    <property type="entry name" value="GNAT"/>
    <property type="match status" value="1"/>
</dbReference>
<dbReference type="Pfam" id="PF00583">
    <property type="entry name" value="Acetyltransf_1"/>
    <property type="match status" value="1"/>
</dbReference>
<name>A0A174Z6F1_9FIRM</name>
<sequence length="149" mass="16935">MSLKYVIRPMTEDDTFAVELIEQVIFSLPWSQKSFADACRNQDNVYLVCEADGVIAGYCGMWTVLGEGNITNMAVSPDYRRCGIAQRLMQSMENYGDDKNVTSYFLEVRQSNLPAIALYEKMGYKNIGIRKKFYEKPVEDAVIMSKNIG</sequence>
<dbReference type="OrthoDB" id="9794566at2"/>
<dbReference type="CDD" id="cd04301">
    <property type="entry name" value="NAT_SF"/>
    <property type="match status" value="1"/>
</dbReference>
<comment type="catalytic activity">
    <reaction evidence="5">
        <text>N-terminal L-alanyl-[ribosomal protein bS18] + acetyl-CoA = N-terminal N(alpha)-acetyl-L-alanyl-[ribosomal protein bS18] + CoA + H(+)</text>
        <dbReference type="Rhea" id="RHEA:43756"/>
        <dbReference type="Rhea" id="RHEA-COMP:10676"/>
        <dbReference type="Rhea" id="RHEA-COMP:10677"/>
        <dbReference type="ChEBI" id="CHEBI:15378"/>
        <dbReference type="ChEBI" id="CHEBI:57287"/>
        <dbReference type="ChEBI" id="CHEBI:57288"/>
        <dbReference type="ChEBI" id="CHEBI:64718"/>
        <dbReference type="ChEBI" id="CHEBI:83683"/>
        <dbReference type="EC" id="2.3.1.266"/>
    </reaction>
</comment>
<dbReference type="NCBIfam" id="TIGR01575">
    <property type="entry name" value="rimI"/>
    <property type="match status" value="1"/>
</dbReference>
<dbReference type="PANTHER" id="PTHR43420">
    <property type="entry name" value="ACETYLTRANSFERASE"/>
    <property type="match status" value="1"/>
</dbReference>
<evidence type="ECO:0000313" key="9">
    <source>
        <dbReference type="Proteomes" id="UP000095621"/>
    </source>
</evidence>
<dbReference type="InterPro" id="IPR016181">
    <property type="entry name" value="Acyl_CoA_acyltransferase"/>
</dbReference>
<evidence type="ECO:0000259" key="6">
    <source>
        <dbReference type="PROSITE" id="PS51186"/>
    </source>
</evidence>
<accession>A0A174Z6F1</accession>
<evidence type="ECO:0000313" key="10">
    <source>
        <dbReference type="Proteomes" id="UP000095780"/>
    </source>
</evidence>
<reference evidence="9 10" key="1">
    <citation type="submission" date="2015-09" db="EMBL/GenBank/DDBJ databases">
        <authorList>
            <consortium name="Pathogen Informatics"/>
        </authorList>
    </citation>
    <scope>NUCLEOTIDE SEQUENCE [LARGE SCALE GENOMIC DNA]</scope>
    <source>
        <strain evidence="7 9">2789STDY5834875</strain>
        <strain evidence="8 10">2789STDY5834878</strain>
    </source>
</reference>
<keyword evidence="3 7" id="KW-0808">Transferase</keyword>
<gene>
    <name evidence="7" type="ORF">ERS852490_02167</name>
    <name evidence="8" type="ORF">ERS852492_01856</name>
</gene>
<evidence type="ECO:0000256" key="5">
    <source>
        <dbReference type="RuleBase" id="RU363094"/>
    </source>
</evidence>
<feature type="domain" description="N-acetyltransferase" evidence="6">
    <location>
        <begin position="5"/>
        <end position="149"/>
    </location>
</feature>
<dbReference type="AlphaFoldDB" id="A0A174Z6F1"/>
<protein>
    <recommendedName>
        <fullName evidence="5">[Ribosomal protein bS18]-alanine N-acetyltransferase</fullName>
        <ecNumber evidence="5">2.3.1.266</ecNumber>
    </recommendedName>
</protein>
<dbReference type="InterPro" id="IPR006464">
    <property type="entry name" value="AcTrfase_RimI/Ard1"/>
</dbReference>